<dbReference type="EMBL" id="CP015878">
    <property type="protein sequence ID" value="ANI16485.1"/>
    <property type="molecule type" value="Genomic_DNA"/>
</dbReference>
<proteinExistence type="predicted"/>
<reference evidence="1 2" key="1">
    <citation type="submission" date="2016-05" db="EMBL/GenBank/DDBJ databases">
        <title>Genome Sequence of Pseudomonas citronellolis Strain SJTE-3, an Estrogens and Persistent Organic Pollutants degradation strain.</title>
        <authorList>
            <person name="Liang R."/>
        </authorList>
    </citation>
    <scope>NUCLEOTIDE SEQUENCE [LARGE SCALE GENOMIC DNA]</scope>
    <source>
        <strain evidence="1 2">SJTE-3</strain>
    </source>
</reference>
<protein>
    <submittedName>
        <fullName evidence="1">Antibiotic biosynthesis monooxygenase</fullName>
    </submittedName>
</protein>
<dbReference type="AlphaFoldDB" id="A0A127MWX9"/>
<sequence length="122" mass="13826">MIIPSAYCSTDADQPETPTHFALLIDIEVAPAQQPDIAERLGRYLEQLRELFHQAPGYLGAELRASEDGRHLLGCVHWRSREDWETTWDCGATRSELFSDSLLRLGARSIHFDSFLVAERLA</sequence>
<evidence type="ECO:0000313" key="1">
    <source>
        <dbReference type="EMBL" id="ANI16485.1"/>
    </source>
</evidence>
<keyword evidence="1" id="KW-0503">Monooxygenase</keyword>
<evidence type="ECO:0000313" key="2">
    <source>
        <dbReference type="Proteomes" id="UP000077748"/>
    </source>
</evidence>
<accession>A0A127MWX9</accession>
<dbReference type="Pfam" id="PF03992">
    <property type="entry name" value="ABM"/>
    <property type="match status" value="1"/>
</dbReference>
<dbReference type="InterPro" id="IPR011008">
    <property type="entry name" value="Dimeric_a/b-barrel"/>
</dbReference>
<dbReference type="Proteomes" id="UP000077748">
    <property type="component" value="Chromosome"/>
</dbReference>
<dbReference type="RefSeq" id="WP_043270869.1">
    <property type="nucleotide sequence ID" value="NZ_CP014158.1"/>
</dbReference>
<gene>
    <name evidence="1" type="ORF">A9C11_22045</name>
</gene>
<dbReference type="SUPFAM" id="SSF54909">
    <property type="entry name" value="Dimeric alpha+beta barrel"/>
    <property type="match status" value="1"/>
</dbReference>
<organism evidence="1 2">
    <name type="scientific">Pseudomonas citronellolis</name>
    <dbReference type="NCBI Taxonomy" id="53408"/>
    <lineage>
        <taxon>Bacteria</taxon>
        <taxon>Pseudomonadati</taxon>
        <taxon>Pseudomonadota</taxon>
        <taxon>Gammaproteobacteria</taxon>
        <taxon>Pseudomonadales</taxon>
        <taxon>Pseudomonadaceae</taxon>
        <taxon>Pseudomonas</taxon>
    </lineage>
</organism>
<dbReference type="GO" id="GO:0004497">
    <property type="term" value="F:monooxygenase activity"/>
    <property type="evidence" value="ECO:0007669"/>
    <property type="project" value="UniProtKB-KW"/>
</dbReference>
<dbReference type="KEGG" id="pcq:PcP3B5_44160"/>
<dbReference type="Gene3D" id="3.30.70.100">
    <property type="match status" value="1"/>
</dbReference>
<name>A0A127MWX9_9PSED</name>
<dbReference type="InterPro" id="IPR007138">
    <property type="entry name" value="ABM_dom"/>
</dbReference>
<dbReference type="GeneID" id="72997428"/>
<keyword evidence="1" id="KW-0560">Oxidoreductase</keyword>